<comment type="pathway">
    <text evidence="8">Aminoacyl-tRNA biosynthesis; selenocysteinyl-tRNA(Sec) biosynthesis; selenocysteinyl-tRNA(Sec) from L-seryl-tRNA(Sec) (bacterial route): step 1/1.</text>
</comment>
<gene>
    <name evidence="8 11" type="primary">selA</name>
    <name evidence="11" type="ORF">NCCP602_04590</name>
</gene>
<evidence type="ECO:0000256" key="7">
    <source>
        <dbReference type="ARBA" id="ARBA00044507"/>
    </source>
</evidence>
<dbReference type="NCBIfam" id="TIGR00474">
    <property type="entry name" value="selA"/>
    <property type="match status" value="1"/>
</dbReference>
<reference evidence="11 12" key="1">
    <citation type="submission" date="2024-01" db="EMBL/GenBank/DDBJ databases">
        <title>Characterization of antibiotic resistant novel bacterial strains and their environmental applications.</title>
        <authorList>
            <person name="Manzoor S."/>
            <person name="Abbas S."/>
            <person name="Arshad M."/>
            <person name="Ahmed I."/>
        </authorList>
    </citation>
    <scope>NUCLEOTIDE SEQUENCE [LARGE SCALE GENOMIC DNA]</scope>
    <source>
        <strain evidence="11 12">NCCP-602</strain>
    </source>
</reference>
<comment type="subcellular location">
    <subcellularLocation>
        <location evidence="8">Cytoplasm</location>
    </subcellularLocation>
</comment>
<dbReference type="InterPro" id="IPR015424">
    <property type="entry name" value="PyrdxlP-dep_Trfase"/>
</dbReference>
<comment type="caution">
    <text evidence="11">The sequence shown here is derived from an EMBL/GenBank/DDBJ whole genome shotgun (WGS) entry which is preliminary data.</text>
</comment>
<comment type="catalytic activity">
    <reaction evidence="8">
        <text>L-seryl-tRNA(Sec) + selenophosphate + H(+) = L-selenocysteinyl-tRNA(Sec) + phosphate</text>
        <dbReference type="Rhea" id="RHEA:22728"/>
        <dbReference type="Rhea" id="RHEA-COMP:9742"/>
        <dbReference type="Rhea" id="RHEA-COMP:9743"/>
        <dbReference type="ChEBI" id="CHEBI:15378"/>
        <dbReference type="ChEBI" id="CHEBI:16144"/>
        <dbReference type="ChEBI" id="CHEBI:43474"/>
        <dbReference type="ChEBI" id="CHEBI:78533"/>
        <dbReference type="ChEBI" id="CHEBI:78573"/>
        <dbReference type="EC" id="2.9.1.1"/>
    </reaction>
</comment>
<keyword evidence="4 8" id="KW-0663">Pyridoxal phosphate</keyword>
<feature type="compositionally biased region" description="Gly residues" evidence="9">
    <location>
        <begin position="160"/>
        <end position="178"/>
    </location>
</feature>
<evidence type="ECO:0000256" key="1">
    <source>
        <dbReference type="ARBA" id="ARBA00001933"/>
    </source>
</evidence>
<feature type="domain" description="L-seryl-tRNA selenium transferase N-terminal" evidence="10">
    <location>
        <begin position="7"/>
        <end position="46"/>
    </location>
</feature>
<keyword evidence="3 8" id="KW-0808">Transferase</keyword>
<dbReference type="EMBL" id="BAAAAF010000001">
    <property type="protein sequence ID" value="GAA0034498.1"/>
    <property type="molecule type" value="Genomic_DNA"/>
</dbReference>
<keyword evidence="5 8" id="KW-0648">Protein biosynthesis</keyword>
<keyword evidence="12" id="KW-1185">Reference proteome</keyword>
<keyword evidence="2 8" id="KW-0963">Cytoplasm</keyword>
<evidence type="ECO:0000313" key="12">
    <source>
        <dbReference type="Proteomes" id="UP001498238"/>
    </source>
</evidence>
<proteinExistence type="inferred from homology"/>
<comment type="function">
    <text evidence="8">Converts seryl-tRNA(Sec) to selenocysteinyl-tRNA(Sec) required for selenoprotein biosynthesis.</text>
</comment>
<dbReference type="PANTHER" id="PTHR32328">
    <property type="entry name" value="L-SERYL-TRNA(SEC) SELENIUM TRANSFERASE"/>
    <property type="match status" value="1"/>
</dbReference>
<comment type="cofactor">
    <cofactor evidence="1 8">
        <name>pyridoxal 5'-phosphate</name>
        <dbReference type="ChEBI" id="CHEBI:597326"/>
    </cofactor>
</comment>
<evidence type="ECO:0000256" key="8">
    <source>
        <dbReference type="HAMAP-Rule" id="MF_00423"/>
    </source>
</evidence>
<dbReference type="SUPFAM" id="SSF53383">
    <property type="entry name" value="PLP-dependent transferases"/>
    <property type="match status" value="1"/>
</dbReference>
<feature type="modified residue" description="N6-(pyridoxal phosphate)lysine" evidence="8">
    <location>
        <position position="312"/>
    </location>
</feature>
<dbReference type="Gene3D" id="3.90.1150.180">
    <property type="match status" value="2"/>
</dbReference>
<dbReference type="EC" id="2.9.1.1" evidence="8"/>
<dbReference type="Pfam" id="PF12390">
    <property type="entry name" value="Se-cys_synth_N"/>
    <property type="match status" value="1"/>
</dbReference>
<keyword evidence="6 8" id="KW-0711">Selenium</keyword>
<feature type="region of interest" description="Disordered" evidence="9">
    <location>
        <begin position="461"/>
        <end position="503"/>
    </location>
</feature>
<dbReference type="PANTHER" id="PTHR32328:SF0">
    <property type="entry name" value="L-SERYL-TRNA(SEC) SELENIUM TRANSFERASE"/>
    <property type="match status" value="1"/>
</dbReference>
<evidence type="ECO:0000256" key="3">
    <source>
        <dbReference type="ARBA" id="ARBA00022679"/>
    </source>
</evidence>
<dbReference type="GO" id="GO:0016740">
    <property type="term" value="F:transferase activity"/>
    <property type="evidence" value="ECO:0007669"/>
    <property type="project" value="UniProtKB-KW"/>
</dbReference>
<sequence>MVDTDPRRSIPRTDYLLALPEVADARDRLGEATIRALIADAQSRARRGEIPVAEVTPTVIAAVTDRQASSLTPVLNATGIIVHTNLGRAPLSPAAVDAVVAAAGYVDVEMDLESGKRSKRGIGAKEALLRACPAAEDALIVGNGAAALLLAVTALRGSGGGGSPGVPGGGTASAGGSAGDSSSATPTEVVISRGELVEIGAGFRLPDLMVTTGAVLREVGTTNRTHLDDYAAAIGPATASLVKVHTSNFRVEGFTAAVDLAELRALADEHELPLIADLGSGLLTPDPALPYEPDIDTALRSGADVVIVSGDKLLGGPQAGLILGRAEAVQRIARHPLARAMRTDKLTLAALEATITCASNPVHDSLHIDPAHLRERTDALAEAVGGTVVAHDGRVGGGGAPGVPLPGWALELPAEFAAPLRLGDPAVVGRVHQGVCLIDLRCVPESSDTAIAEAIRAAADRLGGGDRQPGAGRPDAAPTEVARTDAGPTDASAGSDDNLGESA</sequence>
<evidence type="ECO:0000256" key="9">
    <source>
        <dbReference type="SAM" id="MobiDB-lite"/>
    </source>
</evidence>
<evidence type="ECO:0000259" key="10">
    <source>
        <dbReference type="Pfam" id="PF12390"/>
    </source>
</evidence>
<accession>A0ABN0SJ85</accession>
<comment type="similarity">
    <text evidence="7 8">Belongs to the SelA family.</text>
</comment>
<dbReference type="InterPro" id="IPR004534">
    <property type="entry name" value="SelA_trans"/>
</dbReference>
<name>A0ABN0SJ85_9MICO</name>
<dbReference type="HAMAP" id="MF_00423">
    <property type="entry name" value="SelA"/>
    <property type="match status" value="1"/>
</dbReference>
<evidence type="ECO:0000313" key="11">
    <source>
        <dbReference type="EMBL" id="GAA0034498.1"/>
    </source>
</evidence>
<feature type="region of interest" description="Disordered" evidence="9">
    <location>
        <begin position="160"/>
        <end position="185"/>
    </location>
</feature>
<dbReference type="Pfam" id="PF03841">
    <property type="entry name" value="SelA"/>
    <property type="match status" value="2"/>
</dbReference>
<dbReference type="InterPro" id="IPR015421">
    <property type="entry name" value="PyrdxlP-dep_Trfase_major"/>
</dbReference>
<protein>
    <recommendedName>
        <fullName evidence="8">L-seryl-tRNA(Sec) selenium transferase</fullName>
        <ecNumber evidence="8">2.9.1.1</ecNumber>
    </recommendedName>
    <alternativeName>
        <fullName evidence="8">Selenocysteine synthase</fullName>
        <shortName evidence="8">Sec synthase</shortName>
    </alternativeName>
    <alternativeName>
        <fullName evidence="8">Selenocysteinyl-tRNA(Sec) synthase</fullName>
    </alternativeName>
</protein>
<dbReference type="InterPro" id="IPR025862">
    <property type="entry name" value="SelA_trans_N_dom"/>
</dbReference>
<evidence type="ECO:0000256" key="2">
    <source>
        <dbReference type="ARBA" id="ARBA00022490"/>
    </source>
</evidence>
<dbReference type="Proteomes" id="UP001498238">
    <property type="component" value="Unassembled WGS sequence"/>
</dbReference>
<dbReference type="RefSeq" id="WP_339391474.1">
    <property type="nucleotide sequence ID" value="NZ_BAAAAF010000001.1"/>
</dbReference>
<organism evidence="11 12">
    <name type="scientific">Brevibacterium metallidurans</name>
    <dbReference type="NCBI Taxonomy" id="1482676"/>
    <lineage>
        <taxon>Bacteria</taxon>
        <taxon>Bacillati</taxon>
        <taxon>Actinomycetota</taxon>
        <taxon>Actinomycetes</taxon>
        <taxon>Micrococcales</taxon>
        <taxon>Brevibacteriaceae</taxon>
        <taxon>Brevibacterium</taxon>
    </lineage>
</organism>
<evidence type="ECO:0000256" key="6">
    <source>
        <dbReference type="ARBA" id="ARBA00023266"/>
    </source>
</evidence>
<evidence type="ECO:0000256" key="5">
    <source>
        <dbReference type="ARBA" id="ARBA00022917"/>
    </source>
</evidence>
<evidence type="ECO:0000256" key="4">
    <source>
        <dbReference type="ARBA" id="ARBA00022898"/>
    </source>
</evidence>
<dbReference type="InterPro" id="IPR018319">
    <property type="entry name" value="SelA-like"/>
</dbReference>
<dbReference type="Gene3D" id="3.40.640.10">
    <property type="entry name" value="Type I PLP-dependent aspartate aminotransferase-like (Major domain)"/>
    <property type="match status" value="2"/>
</dbReference>